<gene>
    <name evidence="4" type="ORF">GCM10009788_05510</name>
</gene>
<evidence type="ECO:0000313" key="4">
    <source>
        <dbReference type="EMBL" id="GAA1504894.1"/>
    </source>
</evidence>
<evidence type="ECO:0000259" key="3">
    <source>
        <dbReference type="PROSITE" id="PS50043"/>
    </source>
</evidence>
<dbReference type="Pfam" id="PF13191">
    <property type="entry name" value="AAA_16"/>
    <property type="match status" value="1"/>
</dbReference>
<dbReference type="InterPro" id="IPR041664">
    <property type="entry name" value="AAA_16"/>
</dbReference>
<accession>A0ABN1ZUK4</accession>
<dbReference type="Gene3D" id="1.10.10.10">
    <property type="entry name" value="Winged helix-like DNA-binding domain superfamily/Winged helix DNA-binding domain"/>
    <property type="match status" value="1"/>
</dbReference>
<dbReference type="Proteomes" id="UP001500842">
    <property type="component" value="Unassembled WGS sequence"/>
</dbReference>
<dbReference type="InterPro" id="IPR036388">
    <property type="entry name" value="WH-like_DNA-bd_sf"/>
</dbReference>
<evidence type="ECO:0000256" key="2">
    <source>
        <dbReference type="ARBA" id="ARBA00022840"/>
    </source>
</evidence>
<name>A0ABN1ZUK4_9ACTN</name>
<dbReference type="PROSITE" id="PS50043">
    <property type="entry name" value="HTH_LUXR_2"/>
    <property type="match status" value="1"/>
</dbReference>
<comment type="caution">
    <text evidence="4">The sequence shown here is derived from an EMBL/GenBank/DDBJ whole genome shotgun (WGS) entry which is preliminary data.</text>
</comment>
<sequence>MGTLLVAREDEVDAVRASLTASPAGIVVFGETGVGKTALVHAALAGRRVREGGCLATLSWAPYLAFRRAFGDDLPDECWAGDAEYAAERIERALGDDILHVDDVQWADPDTRRVLHALVGRVRLVATVRRGDPGAADPLEQLTAAGLGRLNLEPLEPADAGELVRRLRPALTPSEVTSLVERSGGNPLLLEELADADADIATLHRAVLARCRQLPEPQVEDLALLALAGQPLAATDLDDAAGLVESGIVVHEHGSLTIRHALIGEVIDDLLTEERQLRAHRRLADLLTHPGQRARHLLAAGELEAAHAAAMRAVAEALTPGERIAHLGTAARCVDPVEGAEFRLRAAEEASAVDLLDVAASLLDGLPDRPDLRFRVARQRYAQAVHVGDTAALPGLAARMADLAAPGTGEEVLALMDLNYAILTTTGSPEGMAEALGVAERAMARAEEVDAERSAALKAFADTLLVSGDDRWRDAMPRALARARAEGNLAREWRIASNWVEAYQSYGPLAEGLALADETAARFDALRLVAIRRNFEFHRFELLHSLADYPAIIDGVPELLRAPGLPALVEVDLHCILAEAELQTGQVEDGLARLASGPPTSTERGQVEVHRILAETHLDALRGDLAAEQLAALDRYDLPQLSRTMVAPTRAWTARALGEPAPRRPDLLPETGMLSGVAPELDGIDAVRRDDFTAAARHFRIAAERYRDGFVPRMVRCLWFVGEALRLAADPAAEAALIAAEDESRSHGMVAIRVHCERSLRLLGVRRSAVVARSGDSPLTEREHEVSLLVADGLTDADIGSRLGLQRRTVQTLLANARAKLGAENRAHLVRLVTEDAP</sequence>
<dbReference type="SUPFAM" id="SSF46894">
    <property type="entry name" value="C-terminal effector domain of the bipartite response regulators"/>
    <property type="match status" value="1"/>
</dbReference>
<dbReference type="PANTHER" id="PTHR16305">
    <property type="entry name" value="TESTICULAR SOLUBLE ADENYLYL CYCLASE"/>
    <property type="match status" value="1"/>
</dbReference>
<dbReference type="PROSITE" id="PS00675">
    <property type="entry name" value="SIGMA54_INTERACT_1"/>
    <property type="match status" value="1"/>
</dbReference>
<keyword evidence="5" id="KW-1185">Reference proteome</keyword>
<protein>
    <recommendedName>
        <fullName evidence="3">HTH luxR-type domain-containing protein</fullName>
    </recommendedName>
</protein>
<organism evidence="4 5">
    <name type="scientific">Nocardioides humi</name>
    <dbReference type="NCBI Taxonomy" id="449461"/>
    <lineage>
        <taxon>Bacteria</taxon>
        <taxon>Bacillati</taxon>
        <taxon>Actinomycetota</taxon>
        <taxon>Actinomycetes</taxon>
        <taxon>Propionibacteriales</taxon>
        <taxon>Nocardioidaceae</taxon>
        <taxon>Nocardioides</taxon>
    </lineage>
</organism>
<proteinExistence type="predicted"/>
<dbReference type="Pfam" id="PF00196">
    <property type="entry name" value="GerE"/>
    <property type="match status" value="1"/>
</dbReference>
<dbReference type="InterPro" id="IPR025662">
    <property type="entry name" value="Sigma_54_int_dom_ATP-bd_1"/>
</dbReference>
<dbReference type="InterPro" id="IPR000792">
    <property type="entry name" value="Tscrpt_reg_LuxR_C"/>
</dbReference>
<dbReference type="SUPFAM" id="SSF52540">
    <property type="entry name" value="P-loop containing nucleoside triphosphate hydrolases"/>
    <property type="match status" value="1"/>
</dbReference>
<dbReference type="EMBL" id="BAAAOR010000004">
    <property type="protein sequence ID" value="GAA1504894.1"/>
    <property type="molecule type" value="Genomic_DNA"/>
</dbReference>
<keyword evidence="2" id="KW-0067">ATP-binding</keyword>
<evidence type="ECO:0000256" key="1">
    <source>
        <dbReference type="ARBA" id="ARBA00022741"/>
    </source>
</evidence>
<dbReference type="PRINTS" id="PR00038">
    <property type="entry name" value="HTHLUXR"/>
</dbReference>
<evidence type="ECO:0000313" key="5">
    <source>
        <dbReference type="Proteomes" id="UP001500842"/>
    </source>
</evidence>
<dbReference type="InterPro" id="IPR016032">
    <property type="entry name" value="Sig_transdc_resp-reg_C-effctor"/>
</dbReference>
<dbReference type="PANTHER" id="PTHR16305:SF28">
    <property type="entry name" value="GUANYLATE CYCLASE DOMAIN-CONTAINING PROTEIN"/>
    <property type="match status" value="1"/>
</dbReference>
<dbReference type="SMART" id="SM00421">
    <property type="entry name" value="HTH_LUXR"/>
    <property type="match status" value="1"/>
</dbReference>
<feature type="domain" description="HTH luxR-type" evidence="3">
    <location>
        <begin position="772"/>
        <end position="837"/>
    </location>
</feature>
<dbReference type="InterPro" id="IPR027417">
    <property type="entry name" value="P-loop_NTPase"/>
</dbReference>
<dbReference type="RefSeq" id="WP_141005991.1">
    <property type="nucleotide sequence ID" value="NZ_BAAAOR010000004.1"/>
</dbReference>
<keyword evidence="1" id="KW-0547">Nucleotide-binding</keyword>
<reference evidence="4 5" key="1">
    <citation type="journal article" date="2019" name="Int. J. Syst. Evol. Microbiol.">
        <title>The Global Catalogue of Microorganisms (GCM) 10K type strain sequencing project: providing services to taxonomists for standard genome sequencing and annotation.</title>
        <authorList>
            <consortium name="The Broad Institute Genomics Platform"/>
            <consortium name="The Broad Institute Genome Sequencing Center for Infectious Disease"/>
            <person name="Wu L."/>
            <person name="Ma J."/>
        </authorList>
    </citation>
    <scope>NUCLEOTIDE SEQUENCE [LARGE SCALE GENOMIC DNA]</scope>
    <source>
        <strain evidence="4 5">JCM 14942</strain>
    </source>
</reference>
<dbReference type="CDD" id="cd06170">
    <property type="entry name" value="LuxR_C_like"/>
    <property type="match status" value="1"/>
</dbReference>